<evidence type="ECO:0000256" key="3">
    <source>
        <dbReference type="ARBA" id="ARBA00023125"/>
    </source>
</evidence>
<dbReference type="SUPFAM" id="SSF53850">
    <property type="entry name" value="Periplasmic binding protein-like II"/>
    <property type="match status" value="1"/>
</dbReference>
<name>A0A6B8VPS1_9CORY</name>
<dbReference type="Pfam" id="PF03466">
    <property type="entry name" value="LysR_substrate"/>
    <property type="match status" value="1"/>
</dbReference>
<keyword evidence="4" id="KW-0010">Activator</keyword>
<dbReference type="GO" id="GO:0003677">
    <property type="term" value="F:DNA binding"/>
    <property type="evidence" value="ECO:0007669"/>
    <property type="project" value="UniProtKB-KW"/>
</dbReference>
<dbReference type="KEGG" id="cok:COCCU_00575"/>
<gene>
    <name evidence="7" type="primary">hcaR</name>
    <name evidence="7" type="ORF">COCCU_00575</name>
</gene>
<keyword evidence="5" id="KW-0804">Transcription</keyword>
<dbReference type="RefSeq" id="WP_156229691.1">
    <property type="nucleotide sequence ID" value="NZ_CP046455.1"/>
</dbReference>
<organism evidence="7 8">
    <name type="scientific">Corynebacterium occultum</name>
    <dbReference type="NCBI Taxonomy" id="2675219"/>
    <lineage>
        <taxon>Bacteria</taxon>
        <taxon>Bacillati</taxon>
        <taxon>Actinomycetota</taxon>
        <taxon>Actinomycetes</taxon>
        <taxon>Mycobacteriales</taxon>
        <taxon>Corynebacteriaceae</taxon>
        <taxon>Corynebacterium</taxon>
    </lineage>
</organism>
<evidence type="ECO:0000256" key="4">
    <source>
        <dbReference type="ARBA" id="ARBA00023159"/>
    </source>
</evidence>
<feature type="domain" description="HTH lysR-type" evidence="6">
    <location>
        <begin position="1"/>
        <end position="58"/>
    </location>
</feature>
<protein>
    <submittedName>
        <fullName evidence="7">Hca operon transcriptional activator</fullName>
    </submittedName>
</protein>
<evidence type="ECO:0000256" key="1">
    <source>
        <dbReference type="ARBA" id="ARBA00009437"/>
    </source>
</evidence>
<dbReference type="EMBL" id="CP046455">
    <property type="protein sequence ID" value="QGU06083.1"/>
    <property type="molecule type" value="Genomic_DNA"/>
</dbReference>
<proteinExistence type="inferred from homology"/>
<keyword evidence="3" id="KW-0238">DNA-binding</keyword>
<evidence type="ECO:0000259" key="6">
    <source>
        <dbReference type="PROSITE" id="PS50931"/>
    </source>
</evidence>
<dbReference type="InterPro" id="IPR005119">
    <property type="entry name" value="LysR_subst-bd"/>
</dbReference>
<dbReference type="GO" id="GO:0032993">
    <property type="term" value="C:protein-DNA complex"/>
    <property type="evidence" value="ECO:0007669"/>
    <property type="project" value="TreeGrafter"/>
</dbReference>
<dbReference type="InterPro" id="IPR036388">
    <property type="entry name" value="WH-like_DNA-bd_sf"/>
</dbReference>
<dbReference type="AlphaFoldDB" id="A0A6B8VPS1"/>
<keyword evidence="2" id="KW-0805">Transcription regulation</keyword>
<keyword evidence="8" id="KW-1185">Reference proteome</keyword>
<dbReference type="Pfam" id="PF00126">
    <property type="entry name" value="HTH_1"/>
    <property type="match status" value="1"/>
</dbReference>
<dbReference type="InterPro" id="IPR036390">
    <property type="entry name" value="WH_DNA-bd_sf"/>
</dbReference>
<dbReference type="PANTHER" id="PTHR30346:SF0">
    <property type="entry name" value="HCA OPERON TRANSCRIPTIONAL ACTIVATOR HCAR"/>
    <property type="match status" value="1"/>
</dbReference>
<sequence length="320" mass="35776">MDSRQLHYLRTIIDQGSFTAAADVLFLTQPSLSTAIRGLEKELGTELLIRNRNGVSATEAGREVYRLATHVLDQMADTKHKIQELATGTTGQISLDVAPEFNWSYLPPLLRRLRHELPQVTLTLSDPEPIVTLRNIKSGRTDIGIMPSSDLERLTALHPDLNFEKLVTLPMVLGLPPEHPAAAPEIKAVHLREIRDTDWLVPTRHPEFPGLPESLDRFWALNPDARPNRVHQIATLQTALPLIAGGVGVSILPNFTTGLNSDAFVHREILDDIPPLHMVMLWRSQNYLPPVVSRVLDLIRGKIAEVENDTAQDQESACRW</sequence>
<reference evidence="7 8" key="1">
    <citation type="submission" date="2019-11" db="EMBL/GenBank/DDBJ databases">
        <title>Complete genome sequence of Corynebacterium kalinowskii 1959, a novel Corynebacterium species isolated from soil of a small paddock in Vilsendorf, Germany.</title>
        <authorList>
            <person name="Schaffert L."/>
            <person name="Ruwe M."/>
            <person name="Milse J."/>
            <person name="Hanuschka K."/>
            <person name="Ortseifen V."/>
            <person name="Droste J."/>
            <person name="Brandt D."/>
            <person name="Schlueter L."/>
            <person name="Kutter Y."/>
            <person name="Vinke S."/>
            <person name="Viehoefer P."/>
            <person name="Jacob L."/>
            <person name="Luebke N.-C."/>
            <person name="Schulte-Berndt E."/>
            <person name="Hain C."/>
            <person name="Linder M."/>
            <person name="Schmidt P."/>
            <person name="Wollenschlaeger L."/>
            <person name="Luttermann T."/>
            <person name="Thieme E."/>
            <person name="Hassa J."/>
            <person name="Haak M."/>
            <person name="Wittchen M."/>
            <person name="Mentz A."/>
            <person name="Persicke M."/>
            <person name="Busche T."/>
            <person name="Ruckert C."/>
        </authorList>
    </citation>
    <scope>NUCLEOTIDE SEQUENCE [LARGE SCALE GENOMIC DNA]</scope>
    <source>
        <strain evidence="7 8">2039</strain>
    </source>
</reference>
<dbReference type="FunFam" id="1.10.10.10:FF:000001">
    <property type="entry name" value="LysR family transcriptional regulator"/>
    <property type="match status" value="1"/>
</dbReference>
<evidence type="ECO:0000256" key="5">
    <source>
        <dbReference type="ARBA" id="ARBA00023163"/>
    </source>
</evidence>
<dbReference type="Gene3D" id="1.10.10.10">
    <property type="entry name" value="Winged helix-like DNA-binding domain superfamily/Winged helix DNA-binding domain"/>
    <property type="match status" value="1"/>
</dbReference>
<comment type="similarity">
    <text evidence="1">Belongs to the LysR transcriptional regulatory family.</text>
</comment>
<evidence type="ECO:0000256" key="2">
    <source>
        <dbReference type="ARBA" id="ARBA00023015"/>
    </source>
</evidence>
<dbReference type="SUPFAM" id="SSF46785">
    <property type="entry name" value="Winged helix' DNA-binding domain"/>
    <property type="match status" value="1"/>
</dbReference>
<accession>A0A6B8VPS1</accession>
<dbReference type="InterPro" id="IPR000847">
    <property type="entry name" value="LysR_HTH_N"/>
</dbReference>
<evidence type="ECO:0000313" key="8">
    <source>
        <dbReference type="Proteomes" id="UP000424462"/>
    </source>
</evidence>
<dbReference type="PANTHER" id="PTHR30346">
    <property type="entry name" value="TRANSCRIPTIONAL DUAL REGULATOR HCAR-RELATED"/>
    <property type="match status" value="1"/>
</dbReference>
<dbReference type="PRINTS" id="PR00039">
    <property type="entry name" value="HTHLYSR"/>
</dbReference>
<dbReference type="PROSITE" id="PS50931">
    <property type="entry name" value="HTH_LYSR"/>
    <property type="match status" value="1"/>
</dbReference>
<dbReference type="Proteomes" id="UP000424462">
    <property type="component" value="Chromosome"/>
</dbReference>
<dbReference type="Gene3D" id="3.40.190.10">
    <property type="entry name" value="Periplasmic binding protein-like II"/>
    <property type="match status" value="2"/>
</dbReference>
<evidence type="ECO:0000313" key="7">
    <source>
        <dbReference type="EMBL" id="QGU06083.1"/>
    </source>
</evidence>
<dbReference type="GO" id="GO:0003700">
    <property type="term" value="F:DNA-binding transcription factor activity"/>
    <property type="evidence" value="ECO:0007669"/>
    <property type="project" value="InterPro"/>
</dbReference>
<dbReference type="CDD" id="cd08414">
    <property type="entry name" value="PBP2_LTTR_aromatics_like"/>
    <property type="match status" value="1"/>
</dbReference>